<dbReference type="EMBL" id="GL376592">
    <property type="status" value="NOT_ANNOTATED_CDS"/>
    <property type="molecule type" value="Genomic_DNA"/>
</dbReference>
<sequence>MASLSASSSSSRVSASLDAMNDTSDVSSGEIQVPMIAPKSVSTNIGDSCTWYQGNRCYLPRDCYDCINVNIARDSCAVDPNGMCVSMSTYQRYASQQDAPNPDFYGFFPSANFTYCSLSDATCRQCKERWRQQYWNSGVVNQDACVGAGGCICVSMCERPNRINSIVSRQCSYIGALGSPSNAIKGAYIAVGLVGFFLLGLIVFRMWAKSRRDRVTRSA</sequence>
<accession>K3X0Q1</accession>
<dbReference type="VEuPathDB" id="FungiDB:PYU1_G010777"/>
<evidence type="ECO:0000313" key="2">
    <source>
        <dbReference type="EnsemblProtists" id="PYU1_T010800"/>
    </source>
</evidence>
<feature type="transmembrane region" description="Helical" evidence="1">
    <location>
        <begin position="187"/>
        <end position="208"/>
    </location>
</feature>
<proteinExistence type="predicted"/>
<dbReference type="InParanoid" id="K3X0Q1"/>
<organism evidence="2 3">
    <name type="scientific">Globisporangium ultimum (strain ATCC 200006 / CBS 805.95 / DAOM BR144)</name>
    <name type="common">Pythium ultimum</name>
    <dbReference type="NCBI Taxonomy" id="431595"/>
    <lineage>
        <taxon>Eukaryota</taxon>
        <taxon>Sar</taxon>
        <taxon>Stramenopiles</taxon>
        <taxon>Oomycota</taxon>
        <taxon>Peronosporomycetes</taxon>
        <taxon>Pythiales</taxon>
        <taxon>Pythiaceae</taxon>
        <taxon>Globisporangium</taxon>
    </lineage>
</organism>
<keyword evidence="1" id="KW-0472">Membrane</keyword>
<keyword evidence="1" id="KW-0812">Transmembrane</keyword>
<reference evidence="2" key="3">
    <citation type="submission" date="2015-02" db="UniProtKB">
        <authorList>
            <consortium name="EnsemblProtists"/>
        </authorList>
    </citation>
    <scope>IDENTIFICATION</scope>
    <source>
        <strain evidence="2">DAOM BR144</strain>
    </source>
</reference>
<evidence type="ECO:0000313" key="3">
    <source>
        <dbReference type="Proteomes" id="UP000019132"/>
    </source>
</evidence>
<keyword evidence="3" id="KW-1185">Reference proteome</keyword>
<evidence type="ECO:0000256" key="1">
    <source>
        <dbReference type="SAM" id="Phobius"/>
    </source>
</evidence>
<dbReference type="EnsemblProtists" id="PYU1_T010800">
    <property type="protein sequence ID" value="PYU1_T010800"/>
    <property type="gene ID" value="PYU1_G010777"/>
</dbReference>
<reference evidence="3" key="2">
    <citation type="submission" date="2010-04" db="EMBL/GenBank/DDBJ databases">
        <authorList>
            <person name="Buell R."/>
            <person name="Hamilton J."/>
            <person name="Hostetler J."/>
        </authorList>
    </citation>
    <scope>NUCLEOTIDE SEQUENCE [LARGE SCALE GENOMIC DNA]</scope>
    <source>
        <strain evidence="3">DAOM:BR144</strain>
    </source>
</reference>
<dbReference type="AlphaFoldDB" id="K3X0Q1"/>
<protein>
    <submittedName>
        <fullName evidence="2">Uncharacterized protein</fullName>
    </submittedName>
</protein>
<name>K3X0Q1_GLOUD</name>
<dbReference type="HOGENOM" id="CLU_050322_2_0_1"/>
<reference evidence="3" key="1">
    <citation type="journal article" date="2010" name="Genome Biol.">
        <title>Genome sequence of the necrotrophic plant pathogen Pythium ultimum reveals original pathogenicity mechanisms and effector repertoire.</title>
        <authorList>
            <person name="Levesque C.A."/>
            <person name="Brouwer H."/>
            <person name="Cano L."/>
            <person name="Hamilton J.P."/>
            <person name="Holt C."/>
            <person name="Huitema E."/>
            <person name="Raffaele S."/>
            <person name="Robideau G.P."/>
            <person name="Thines M."/>
            <person name="Win J."/>
            <person name="Zerillo M.M."/>
            <person name="Beakes G.W."/>
            <person name="Boore J.L."/>
            <person name="Busam D."/>
            <person name="Dumas B."/>
            <person name="Ferriera S."/>
            <person name="Fuerstenberg S.I."/>
            <person name="Gachon C.M."/>
            <person name="Gaulin E."/>
            <person name="Govers F."/>
            <person name="Grenville-Briggs L."/>
            <person name="Horner N."/>
            <person name="Hostetler J."/>
            <person name="Jiang R.H."/>
            <person name="Johnson J."/>
            <person name="Krajaejun T."/>
            <person name="Lin H."/>
            <person name="Meijer H.J."/>
            <person name="Moore B."/>
            <person name="Morris P."/>
            <person name="Phuntmart V."/>
            <person name="Puiu D."/>
            <person name="Shetty J."/>
            <person name="Stajich J.E."/>
            <person name="Tripathy S."/>
            <person name="Wawra S."/>
            <person name="van West P."/>
            <person name="Whitty B.R."/>
            <person name="Coutinho P.M."/>
            <person name="Henrissat B."/>
            <person name="Martin F."/>
            <person name="Thomas P.D."/>
            <person name="Tyler B.M."/>
            <person name="De Vries R.P."/>
            <person name="Kamoun S."/>
            <person name="Yandell M."/>
            <person name="Tisserat N."/>
            <person name="Buell C.R."/>
        </authorList>
    </citation>
    <scope>NUCLEOTIDE SEQUENCE</scope>
    <source>
        <strain evidence="3">DAOM:BR144</strain>
    </source>
</reference>
<keyword evidence="1" id="KW-1133">Transmembrane helix</keyword>
<dbReference type="eggNOG" id="ENOG502SM7Q">
    <property type="taxonomic scope" value="Eukaryota"/>
</dbReference>
<dbReference type="Proteomes" id="UP000019132">
    <property type="component" value="Unassembled WGS sequence"/>
</dbReference>